<evidence type="ECO:0000313" key="4">
    <source>
        <dbReference type="EMBL" id="CAG7820865.1"/>
    </source>
</evidence>
<dbReference type="PANTHER" id="PTHR19375">
    <property type="entry name" value="HEAT SHOCK PROTEIN 70KDA"/>
    <property type="match status" value="1"/>
</dbReference>
<dbReference type="FunFam" id="3.30.420.40:FF:000028">
    <property type="entry name" value="heat shock 70 kDa protein-like"/>
    <property type="match status" value="1"/>
</dbReference>
<keyword evidence="2" id="KW-0547">Nucleotide-binding</keyword>
<name>A0A8J2KUD5_9HEXA</name>
<protein>
    <recommendedName>
        <fullName evidence="6">Heat shock protein 70</fullName>
    </recommendedName>
</protein>
<reference evidence="4" key="1">
    <citation type="submission" date="2021-06" db="EMBL/GenBank/DDBJ databases">
        <authorList>
            <person name="Hodson N. C."/>
            <person name="Mongue J. A."/>
            <person name="Jaron S. K."/>
        </authorList>
    </citation>
    <scope>NUCLEOTIDE SEQUENCE</scope>
</reference>
<evidence type="ECO:0000313" key="5">
    <source>
        <dbReference type="Proteomes" id="UP000708208"/>
    </source>
</evidence>
<dbReference type="GO" id="GO:0140662">
    <property type="term" value="F:ATP-dependent protein folding chaperone"/>
    <property type="evidence" value="ECO:0007669"/>
    <property type="project" value="InterPro"/>
</dbReference>
<comment type="similarity">
    <text evidence="1">Belongs to the heat shock protein 70 family.</text>
</comment>
<proteinExistence type="inferred from homology"/>
<dbReference type="Pfam" id="PF00012">
    <property type="entry name" value="HSP70"/>
    <property type="match status" value="1"/>
</dbReference>
<dbReference type="InterPro" id="IPR013126">
    <property type="entry name" value="Hsp_70_fam"/>
</dbReference>
<evidence type="ECO:0000256" key="1">
    <source>
        <dbReference type="ARBA" id="ARBA00007381"/>
    </source>
</evidence>
<dbReference type="OrthoDB" id="2401965at2759"/>
<comment type="caution">
    <text evidence="4">The sequence shown here is derived from an EMBL/GenBank/DDBJ whole genome shotgun (WGS) entry which is preliminary data.</text>
</comment>
<dbReference type="GO" id="GO:0005524">
    <property type="term" value="F:ATP binding"/>
    <property type="evidence" value="ECO:0007669"/>
    <property type="project" value="UniProtKB-KW"/>
</dbReference>
<gene>
    <name evidence="4" type="ORF">AFUS01_LOCUS31236</name>
</gene>
<sequence length="86" mass="9534">MSEAPAIGIDPGTSYCCVAVYQNQEVEVIPNSVGQNTTPSYVAFNSQQEILVGSTAKDKAHINPQDTIYDVKRMCGRHFDEEKIQR</sequence>
<evidence type="ECO:0000256" key="2">
    <source>
        <dbReference type="ARBA" id="ARBA00022741"/>
    </source>
</evidence>
<evidence type="ECO:0008006" key="6">
    <source>
        <dbReference type="Google" id="ProtNLM"/>
    </source>
</evidence>
<keyword evidence="5" id="KW-1185">Reference proteome</keyword>
<accession>A0A8J2KUD5</accession>
<dbReference type="EMBL" id="CAJVCH010492457">
    <property type="protein sequence ID" value="CAG7820865.1"/>
    <property type="molecule type" value="Genomic_DNA"/>
</dbReference>
<dbReference type="AlphaFoldDB" id="A0A8J2KUD5"/>
<feature type="non-terminal residue" evidence="4">
    <location>
        <position position="86"/>
    </location>
</feature>
<dbReference type="Proteomes" id="UP000708208">
    <property type="component" value="Unassembled WGS sequence"/>
</dbReference>
<keyword evidence="3" id="KW-0067">ATP-binding</keyword>
<organism evidence="4 5">
    <name type="scientific">Allacma fusca</name>
    <dbReference type="NCBI Taxonomy" id="39272"/>
    <lineage>
        <taxon>Eukaryota</taxon>
        <taxon>Metazoa</taxon>
        <taxon>Ecdysozoa</taxon>
        <taxon>Arthropoda</taxon>
        <taxon>Hexapoda</taxon>
        <taxon>Collembola</taxon>
        <taxon>Symphypleona</taxon>
        <taxon>Sminthuridae</taxon>
        <taxon>Allacma</taxon>
    </lineage>
</organism>
<evidence type="ECO:0000256" key="3">
    <source>
        <dbReference type="ARBA" id="ARBA00022840"/>
    </source>
</evidence>